<sequence>MSGPLSGSVVSREVIDRPVLVTYRAVCAQNQRSPYHRVGNVAREDAVLSTMQDVPLLISRILTHGSAIHGTSQVTTWTGEDEPHRRSFAEIGARAAQLAHALREDLGVCDDDRVATLMWNNAEHVEAYFAIPSMGAVLHTLNLRLPPEQLAWIVNHAADRVIIANGSLLPLLAPLLPHLKTVEHLVVSGPGDRSLLADATARVHEYDDLIAGKPTSYDWPELDERQAASMCYTSGTTGDPKGVVYSHRSIYLHSMQVNMAQSMGLTDEDTSLVVVPQFHVNAWGLPHATFMTGVNLLMPDRFLQPAPLAAMIESEKPTHAAAVPTIWQGLLGELTAHPRDVSSLTQVTIGGSACPPSLMEAFDKLGMRVCHAWGMTETSPLGTVARPPAGVAGTEEEFAYRLTQGRFPAGVEARLTGPGGERLPWDGESAGELEVRGPWIAGAYYNGPGADPLRPADKFSEDGWLKTGDVGTISADGYLTLTDRAKDVIKSGGEWISSVELENALMSHPEVAEAAVVAVPDEKWGERPLATVVLKEGATATFETLRAFLADESGIAKWQLPERWTVIEAVPKTSVGKFDKKVLRRQYAEGELDITRL</sequence>
<evidence type="ECO:0000313" key="4">
    <source>
        <dbReference type="Proteomes" id="UP001232755"/>
    </source>
</evidence>
<dbReference type="NCBIfam" id="NF004837">
    <property type="entry name" value="PRK06187.1"/>
    <property type="match status" value="1"/>
</dbReference>
<dbReference type="Gene3D" id="3.30.300.30">
    <property type="match status" value="1"/>
</dbReference>
<dbReference type="InterPro" id="IPR000873">
    <property type="entry name" value="AMP-dep_synth/lig_dom"/>
</dbReference>
<accession>A0ABU0QRQ4</accession>
<evidence type="ECO:0000313" key="3">
    <source>
        <dbReference type="EMBL" id="MDQ0749665.1"/>
    </source>
</evidence>
<dbReference type="InterPro" id="IPR042099">
    <property type="entry name" value="ANL_N_sf"/>
</dbReference>
<dbReference type="EMBL" id="JAUSYP010000001">
    <property type="protein sequence ID" value="MDQ0749665.1"/>
    <property type="molecule type" value="Genomic_DNA"/>
</dbReference>
<protein>
    <submittedName>
        <fullName evidence="3">Fatty-acyl-CoA synthase</fullName>
        <ecNumber evidence="3">6.2.1.-</ecNumber>
    </submittedName>
</protein>
<dbReference type="PANTHER" id="PTHR43767:SF11">
    <property type="entry name" value="MEDIUM-CHAIN-FATTY-ACID--COA LIGASE"/>
    <property type="match status" value="1"/>
</dbReference>
<organism evidence="3 4">
    <name type="scientific">Streptomyces africanus</name>
    <dbReference type="NCBI Taxonomy" id="231024"/>
    <lineage>
        <taxon>Bacteria</taxon>
        <taxon>Bacillati</taxon>
        <taxon>Actinomycetota</taxon>
        <taxon>Actinomycetes</taxon>
        <taxon>Kitasatosporales</taxon>
        <taxon>Streptomycetaceae</taxon>
        <taxon>Streptomyces</taxon>
    </lineage>
</organism>
<comment type="caution">
    <text evidence="3">The sequence shown here is derived from an EMBL/GenBank/DDBJ whole genome shotgun (WGS) entry which is preliminary data.</text>
</comment>
<dbReference type="Proteomes" id="UP001232755">
    <property type="component" value="Unassembled WGS sequence"/>
</dbReference>
<keyword evidence="3" id="KW-0436">Ligase</keyword>
<dbReference type="InterPro" id="IPR050237">
    <property type="entry name" value="ATP-dep_AMP-bd_enzyme"/>
</dbReference>
<feature type="domain" description="AMP-dependent synthetase/ligase" evidence="1">
    <location>
        <begin position="81"/>
        <end position="445"/>
    </location>
</feature>
<dbReference type="PANTHER" id="PTHR43767">
    <property type="entry name" value="LONG-CHAIN-FATTY-ACID--COA LIGASE"/>
    <property type="match status" value="1"/>
</dbReference>
<dbReference type="Gene3D" id="3.40.50.12780">
    <property type="entry name" value="N-terminal domain of ligase-like"/>
    <property type="match status" value="1"/>
</dbReference>
<keyword evidence="4" id="KW-1185">Reference proteome</keyword>
<gene>
    <name evidence="3" type="ORF">QF034_003896</name>
</gene>
<feature type="domain" description="AMP-binding enzyme C-terminal" evidence="2">
    <location>
        <begin position="500"/>
        <end position="577"/>
    </location>
</feature>
<dbReference type="InterPro" id="IPR025110">
    <property type="entry name" value="AMP-bd_C"/>
</dbReference>
<dbReference type="GO" id="GO:0016874">
    <property type="term" value="F:ligase activity"/>
    <property type="evidence" value="ECO:0007669"/>
    <property type="project" value="UniProtKB-KW"/>
</dbReference>
<evidence type="ECO:0000259" key="1">
    <source>
        <dbReference type="Pfam" id="PF00501"/>
    </source>
</evidence>
<dbReference type="CDD" id="cd12119">
    <property type="entry name" value="ttLC_FACS_AlkK_like"/>
    <property type="match status" value="1"/>
</dbReference>
<dbReference type="Pfam" id="PF13193">
    <property type="entry name" value="AMP-binding_C"/>
    <property type="match status" value="1"/>
</dbReference>
<proteinExistence type="predicted"/>
<dbReference type="InterPro" id="IPR020845">
    <property type="entry name" value="AMP-binding_CS"/>
</dbReference>
<dbReference type="SUPFAM" id="SSF56801">
    <property type="entry name" value="Acetyl-CoA synthetase-like"/>
    <property type="match status" value="1"/>
</dbReference>
<reference evidence="3 4" key="1">
    <citation type="submission" date="2023-07" db="EMBL/GenBank/DDBJ databases">
        <title>Comparative genomics of wheat-associated soil bacteria to identify genetic determinants of phenazine resistance.</title>
        <authorList>
            <person name="Mouncey N."/>
        </authorList>
    </citation>
    <scope>NUCLEOTIDE SEQUENCE [LARGE SCALE GENOMIC DNA]</scope>
    <source>
        <strain evidence="3 4">B3I12</strain>
    </source>
</reference>
<dbReference type="Pfam" id="PF00501">
    <property type="entry name" value="AMP-binding"/>
    <property type="match status" value="1"/>
</dbReference>
<dbReference type="InterPro" id="IPR045851">
    <property type="entry name" value="AMP-bd_C_sf"/>
</dbReference>
<name>A0ABU0QRQ4_9ACTN</name>
<dbReference type="PROSITE" id="PS00455">
    <property type="entry name" value="AMP_BINDING"/>
    <property type="match status" value="1"/>
</dbReference>
<evidence type="ECO:0000259" key="2">
    <source>
        <dbReference type="Pfam" id="PF13193"/>
    </source>
</evidence>
<dbReference type="EC" id="6.2.1.-" evidence="3"/>